<protein>
    <recommendedName>
        <fullName evidence="3">Pyridine nucleotide-disulfide oxidoreductase</fullName>
    </recommendedName>
</protein>
<reference evidence="1 2" key="1">
    <citation type="submission" date="2018-10" db="EMBL/GenBank/DDBJ databases">
        <title>Draft genome of Mycobacterium hodleri strain B.</title>
        <authorList>
            <person name="Amande T.J."/>
            <person name="Mcgenity T.J."/>
        </authorList>
    </citation>
    <scope>NUCLEOTIDE SEQUENCE [LARGE SCALE GENOMIC DNA]</scope>
    <source>
        <strain evidence="1 2">B</strain>
    </source>
</reference>
<dbReference type="Proteomes" id="UP000315759">
    <property type="component" value="Unassembled WGS sequence"/>
</dbReference>
<evidence type="ECO:0000313" key="2">
    <source>
        <dbReference type="Proteomes" id="UP000315759"/>
    </source>
</evidence>
<dbReference type="EMBL" id="VIFX01000028">
    <property type="protein sequence ID" value="TQR84654.1"/>
    <property type="molecule type" value="Genomic_DNA"/>
</dbReference>
<name>A0A544VXE6_9MYCO</name>
<organism evidence="1 2">
    <name type="scientific">Mycolicibacterium hodleri</name>
    <dbReference type="NCBI Taxonomy" id="49897"/>
    <lineage>
        <taxon>Bacteria</taxon>
        <taxon>Bacillati</taxon>
        <taxon>Actinomycetota</taxon>
        <taxon>Actinomycetes</taxon>
        <taxon>Mycobacteriales</taxon>
        <taxon>Mycobacteriaceae</taxon>
        <taxon>Mycolicibacterium</taxon>
    </lineage>
</organism>
<keyword evidence="2" id="KW-1185">Reference proteome</keyword>
<dbReference type="AlphaFoldDB" id="A0A544VXE6"/>
<evidence type="ECO:0000313" key="1">
    <source>
        <dbReference type="EMBL" id="TQR84654.1"/>
    </source>
</evidence>
<gene>
    <name evidence="1" type="ORF">D8S82_20580</name>
</gene>
<proteinExistence type="predicted"/>
<sequence>MTIDSDVVRRLLDADDDAVLVLLEGRALVIGAVQLDDEPHRGALQVISRTDFLRRVGDAAGLSDDQVGRQAAILDAEVSELGG</sequence>
<evidence type="ECO:0008006" key="3">
    <source>
        <dbReference type="Google" id="ProtNLM"/>
    </source>
</evidence>
<accession>A0A544VXE6</accession>
<comment type="caution">
    <text evidence="1">The sequence shown here is derived from an EMBL/GenBank/DDBJ whole genome shotgun (WGS) entry which is preliminary data.</text>
</comment>